<dbReference type="AlphaFoldDB" id="A0A0F9VD31"/>
<organism evidence="1">
    <name type="scientific">marine sediment metagenome</name>
    <dbReference type="NCBI Taxonomy" id="412755"/>
    <lineage>
        <taxon>unclassified sequences</taxon>
        <taxon>metagenomes</taxon>
        <taxon>ecological metagenomes</taxon>
    </lineage>
</organism>
<accession>A0A0F9VD31</accession>
<proteinExistence type="predicted"/>
<gene>
    <name evidence="1" type="ORF">LCGC14_0499480</name>
</gene>
<dbReference type="EMBL" id="LAZR01000582">
    <property type="protein sequence ID" value="KKN63713.1"/>
    <property type="molecule type" value="Genomic_DNA"/>
</dbReference>
<sequence>MKWLIEAIKTLIAYLSVESKKSNNPVTDITNFLGDKAVKLGGVTGVLASFGAEIGGAAINEAIAFVKTHKTTLFQMTKKEMKYLWGNIFKNKGEFDE</sequence>
<name>A0A0F9VD31_9ZZZZ</name>
<reference evidence="1" key="1">
    <citation type="journal article" date="2015" name="Nature">
        <title>Complex archaea that bridge the gap between prokaryotes and eukaryotes.</title>
        <authorList>
            <person name="Spang A."/>
            <person name="Saw J.H."/>
            <person name="Jorgensen S.L."/>
            <person name="Zaremba-Niedzwiedzka K."/>
            <person name="Martijn J."/>
            <person name="Lind A.E."/>
            <person name="van Eijk R."/>
            <person name="Schleper C."/>
            <person name="Guy L."/>
            <person name="Ettema T.J."/>
        </authorList>
    </citation>
    <scope>NUCLEOTIDE SEQUENCE</scope>
</reference>
<feature type="non-terminal residue" evidence="1">
    <location>
        <position position="97"/>
    </location>
</feature>
<evidence type="ECO:0000313" key="1">
    <source>
        <dbReference type="EMBL" id="KKN63713.1"/>
    </source>
</evidence>
<protein>
    <submittedName>
        <fullName evidence="1">Uncharacterized protein</fullName>
    </submittedName>
</protein>
<comment type="caution">
    <text evidence="1">The sequence shown here is derived from an EMBL/GenBank/DDBJ whole genome shotgun (WGS) entry which is preliminary data.</text>
</comment>